<dbReference type="InterPro" id="IPR011042">
    <property type="entry name" value="6-blade_b-propeller_TolB-like"/>
</dbReference>
<dbReference type="Proteomes" id="UP000507470">
    <property type="component" value="Unassembled WGS sequence"/>
</dbReference>
<protein>
    <recommendedName>
        <fullName evidence="1">DDE-1 domain-containing protein</fullName>
    </recommendedName>
</protein>
<sequence>MNIFLSPIRWIYYGQNESPSKIFRTNFDGIDKRVIINNLPASVFGIGLDVDVQRLYWMEYTTGDLKSAWFNGSDVKTIVSTNAKNKNFDIDIDGDFIFYTSNNKIMKINKSLGQNPTVVHTDTQQIYGVLLCRQDGYTIAAVLNSKCVVIQLVLQLQKQASNGWLESWRSKFSIGFFKVCGESVDVDQSVVDDFKSKLENIVADYTPENVFNADETGLFFKALPDKTLGQKGEACKGGKLAKERITVMLACSSTGEKLPPSVIGKAKKPRCFKNINVNNL</sequence>
<dbReference type="Gene3D" id="2.120.10.30">
    <property type="entry name" value="TolB, C-terminal domain"/>
    <property type="match status" value="1"/>
</dbReference>
<gene>
    <name evidence="2" type="ORF">MCOR_30412</name>
</gene>
<evidence type="ECO:0000313" key="3">
    <source>
        <dbReference type="Proteomes" id="UP000507470"/>
    </source>
</evidence>
<proteinExistence type="predicted"/>
<dbReference type="GO" id="GO:0003677">
    <property type="term" value="F:DNA binding"/>
    <property type="evidence" value="ECO:0007669"/>
    <property type="project" value="TreeGrafter"/>
</dbReference>
<keyword evidence="3" id="KW-1185">Reference proteome</keyword>
<accession>A0A6J8CJ56</accession>
<dbReference type="Pfam" id="PF03184">
    <property type="entry name" value="DDE_1"/>
    <property type="match status" value="1"/>
</dbReference>
<feature type="domain" description="DDE-1" evidence="1">
    <location>
        <begin position="242"/>
        <end position="274"/>
    </location>
</feature>
<dbReference type="InterPro" id="IPR050863">
    <property type="entry name" value="CenT-Element_Derived"/>
</dbReference>
<dbReference type="EMBL" id="CACVKT020005566">
    <property type="protein sequence ID" value="CAC5395781.1"/>
    <property type="molecule type" value="Genomic_DNA"/>
</dbReference>
<dbReference type="OrthoDB" id="10060191at2759"/>
<dbReference type="AlphaFoldDB" id="A0A6J8CJ56"/>
<dbReference type="SUPFAM" id="SSF63825">
    <property type="entry name" value="YWTD domain"/>
    <property type="match status" value="1"/>
</dbReference>
<evidence type="ECO:0000313" key="2">
    <source>
        <dbReference type="EMBL" id="CAC5395781.1"/>
    </source>
</evidence>
<dbReference type="InterPro" id="IPR004875">
    <property type="entry name" value="DDE_SF_endonuclease_dom"/>
</dbReference>
<organism evidence="2 3">
    <name type="scientific">Mytilus coruscus</name>
    <name type="common">Sea mussel</name>
    <dbReference type="NCBI Taxonomy" id="42192"/>
    <lineage>
        <taxon>Eukaryota</taxon>
        <taxon>Metazoa</taxon>
        <taxon>Spiralia</taxon>
        <taxon>Lophotrochozoa</taxon>
        <taxon>Mollusca</taxon>
        <taxon>Bivalvia</taxon>
        <taxon>Autobranchia</taxon>
        <taxon>Pteriomorphia</taxon>
        <taxon>Mytilida</taxon>
        <taxon>Mytiloidea</taxon>
        <taxon>Mytilidae</taxon>
        <taxon>Mytilinae</taxon>
        <taxon>Mytilus</taxon>
    </lineage>
</organism>
<dbReference type="PANTHER" id="PTHR19303">
    <property type="entry name" value="TRANSPOSON"/>
    <property type="match status" value="1"/>
</dbReference>
<name>A0A6J8CJ56_MYTCO</name>
<evidence type="ECO:0000259" key="1">
    <source>
        <dbReference type="Pfam" id="PF03184"/>
    </source>
</evidence>
<dbReference type="PANTHER" id="PTHR19303:SF73">
    <property type="entry name" value="PROTEIN PDC2"/>
    <property type="match status" value="1"/>
</dbReference>
<reference evidence="2 3" key="1">
    <citation type="submission" date="2020-06" db="EMBL/GenBank/DDBJ databases">
        <authorList>
            <person name="Li R."/>
            <person name="Bekaert M."/>
        </authorList>
    </citation>
    <scope>NUCLEOTIDE SEQUENCE [LARGE SCALE GENOMIC DNA]</scope>
    <source>
        <strain evidence="3">wild</strain>
    </source>
</reference>
<dbReference type="GO" id="GO:0005634">
    <property type="term" value="C:nucleus"/>
    <property type="evidence" value="ECO:0007669"/>
    <property type="project" value="TreeGrafter"/>
</dbReference>